<evidence type="ECO:0000256" key="4">
    <source>
        <dbReference type="SAM" id="MobiDB-lite"/>
    </source>
</evidence>
<dbReference type="PROSITE" id="PS50082">
    <property type="entry name" value="WD_REPEATS_2"/>
    <property type="match status" value="1"/>
</dbReference>
<dbReference type="InterPro" id="IPR036322">
    <property type="entry name" value="WD40_repeat_dom_sf"/>
</dbReference>
<sequence>MASSFKWDHPNGRGVLLPGQTHCHTGKLVPFDDYDLDATCELVCSPCGRFPDPDAPVRVKGTAHLAGAMVGKSADKENRDARTNVPPMETAGWALMGCKPCGSAKRWSCCGTCAGGCRMWSEEGYVMTGGPKPPDDDADATDDDDGAPKLGGPLEGTPDAAEFASWDGCVAIPTPAVVPLPEPRLEGAHGERIARLTVGRGAVTCIAVSGCGTRMACGGSDGSCVVYAIDPSADDLAPEFLCAAYPGKPLTKPRTRRQKNANAVVCLDSDSDVEDPTEAGLDADELAEKRERDAAEAARVESEVTEGGHAGAVSCVAFHPDAASFYTASADGTCKRWKIPVVSNSAHATALMSTYAHKRTEERGAVRCLRVSDDGARLYVGGEEACLAVYDAGSGDVIARTYSPRWPEKDKDGLGVPPVDDEDEDPEAAEKAAKAAEARAEREAAMTPEELAAVLDAEAAAAEAKAKYLEEKRYRNKPKGFGGVNTVLCIAGGAGESGDLVFTGSRDCNVRRWAVSGDAPVVERVIPGHKAPVTAIAVSRDGSELVTGGARGDGELRHYRWQPVAGVDAEYVDGKLKSSAGSYVRVRTIRRGPEGFKESAHPAGVLAALISPDERYLYTVGANEGGVEVAISRWSVETGAEDKDFRIETNHQGGVTSLCLFPDVAPPGSDAAVGVAAVTRATAARAGGRILTGGADGCVDLWTAERHDDGAGQQLAAEIAQQEAAMTATEYQRAQVKLTALSPELSRPAMAARGRKELPALEAAKFPIDEETGTKKDLEDFTVEDFEPFTSKELISMCCAHGLLFIDPKKPPESKRAIAERMVAFFREEKEKARIAAREERMGLAQPAKLRARPRIPGIESPEEKKKPTSGDEESEASETEVSETELSETEEEAKKDDE</sequence>
<dbReference type="PROSITE" id="PS50294">
    <property type="entry name" value="WD_REPEATS_REGION"/>
    <property type="match status" value="1"/>
</dbReference>
<dbReference type="STRING" id="296587.C1E1N7"/>
<evidence type="ECO:0000256" key="2">
    <source>
        <dbReference type="ARBA" id="ARBA00022737"/>
    </source>
</evidence>
<reference evidence="5 6" key="1">
    <citation type="journal article" date="2009" name="Science">
        <title>Green evolution and dynamic adaptations revealed by genomes of the marine picoeukaryotes Micromonas.</title>
        <authorList>
            <person name="Worden A.Z."/>
            <person name="Lee J.H."/>
            <person name="Mock T."/>
            <person name="Rouze P."/>
            <person name="Simmons M.P."/>
            <person name="Aerts A.L."/>
            <person name="Allen A.E."/>
            <person name="Cuvelier M.L."/>
            <person name="Derelle E."/>
            <person name="Everett M.V."/>
            <person name="Foulon E."/>
            <person name="Grimwood J."/>
            <person name="Gundlach H."/>
            <person name="Henrissat B."/>
            <person name="Napoli C."/>
            <person name="McDonald S.M."/>
            <person name="Parker M.S."/>
            <person name="Rombauts S."/>
            <person name="Salamov A."/>
            <person name="Von Dassow P."/>
            <person name="Badger J.H."/>
            <person name="Coutinho P.M."/>
            <person name="Demir E."/>
            <person name="Dubchak I."/>
            <person name="Gentemann C."/>
            <person name="Eikrem W."/>
            <person name="Gready J.E."/>
            <person name="John U."/>
            <person name="Lanier W."/>
            <person name="Lindquist E.A."/>
            <person name="Lucas S."/>
            <person name="Mayer K.F."/>
            <person name="Moreau H."/>
            <person name="Not F."/>
            <person name="Otillar R."/>
            <person name="Panaud O."/>
            <person name="Pangilinan J."/>
            <person name="Paulsen I."/>
            <person name="Piegu B."/>
            <person name="Poliakov A."/>
            <person name="Robbens S."/>
            <person name="Schmutz J."/>
            <person name="Toulza E."/>
            <person name="Wyss T."/>
            <person name="Zelensky A."/>
            <person name="Zhou K."/>
            <person name="Armbrust E.V."/>
            <person name="Bhattacharya D."/>
            <person name="Goodenough U.W."/>
            <person name="Van de Peer Y."/>
            <person name="Grigoriev I.V."/>
        </authorList>
    </citation>
    <scope>NUCLEOTIDE SEQUENCE [LARGE SCALE GENOMIC DNA]</scope>
    <source>
        <strain evidence="6">RCC299 / NOUM17</strain>
    </source>
</reference>
<dbReference type="RefSeq" id="XP_002500516.1">
    <property type="nucleotide sequence ID" value="XM_002500470.1"/>
</dbReference>
<dbReference type="PANTHER" id="PTHR19848:SF8">
    <property type="entry name" value="F-BOX AND WD REPEAT DOMAIN CONTAINING 7"/>
    <property type="match status" value="1"/>
</dbReference>
<dbReference type="KEGG" id="mis:MICPUN_99457"/>
<protein>
    <submittedName>
        <fullName evidence="5">Uncharacterized protein</fullName>
    </submittedName>
</protein>
<dbReference type="SUPFAM" id="SSF50978">
    <property type="entry name" value="WD40 repeat-like"/>
    <property type="match status" value="1"/>
</dbReference>
<feature type="region of interest" description="Disordered" evidence="4">
    <location>
        <begin position="271"/>
        <end position="305"/>
    </location>
</feature>
<feature type="region of interest" description="Disordered" evidence="4">
    <location>
        <begin position="403"/>
        <end position="438"/>
    </location>
</feature>
<feature type="compositionally biased region" description="Basic and acidic residues" evidence="4">
    <location>
        <begin position="428"/>
        <end position="438"/>
    </location>
</feature>
<dbReference type="Gene3D" id="2.130.10.10">
    <property type="entry name" value="YVTN repeat-like/Quinoprotein amine dehydrogenase"/>
    <property type="match status" value="2"/>
</dbReference>
<name>C1E1N7_MICCC</name>
<dbReference type="OMA" id="TACAFAT"/>
<dbReference type="GeneID" id="8242130"/>
<feature type="compositionally biased region" description="Acidic residues" evidence="4">
    <location>
        <begin position="136"/>
        <end position="145"/>
    </location>
</feature>
<accession>C1E1N7</accession>
<organism evidence="5 6">
    <name type="scientific">Micromonas commoda (strain RCC299 / NOUM17 / CCMP2709)</name>
    <name type="common">Picoplanktonic green alga</name>
    <dbReference type="NCBI Taxonomy" id="296587"/>
    <lineage>
        <taxon>Eukaryota</taxon>
        <taxon>Viridiplantae</taxon>
        <taxon>Chlorophyta</taxon>
        <taxon>Mamiellophyceae</taxon>
        <taxon>Mamiellales</taxon>
        <taxon>Mamiellaceae</taxon>
        <taxon>Micromonas</taxon>
    </lineage>
</organism>
<gene>
    <name evidence="5" type="ORF">MICPUN_99457</name>
</gene>
<dbReference type="OrthoDB" id="30195at2759"/>
<dbReference type="SUPFAM" id="SSF50998">
    <property type="entry name" value="Quinoprotein alcohol dehydrogenase-like"/>
    <property type="match status" value="1"/>
</dbReference>
<dbReference type="InterPro" id="IPR011047">
    <property type="entry name" value="Quinoprotein_ADH-like_sf"/>
</dbReference>
<dbReference type="EMBL" id="CP001324">
    <property type="protein sequence ID" value="ACO61774.1"/>
    <property type="molecule type" value="Genomic_DNA"/>
</dbReference>
<evidence type="ECO:0000313" key="5">
    <source>
        <dbReference type="EMBL" id="ACO61774.1"/>
    </source>
</evidence>
<dbReference type="AlphaFoldDB" id="C1E1N7"/>
<dbReference type="InParanoid" id="C1E1N7"/>
<dbReference type="PANTHER" id="PTHR19848">
    <property type="entry name" value="WD40 REPEAT PROTEIN"/>
    <property type="match status" value="1"/>
</dbReference>
<keyword evidence="6" id="KW-1185">Reference proteome</keyword>
<dbReference type="SMART" id="SM00320">
    <property type="entry name" value="WD40"/>
    <property type="match status" value="7"/>
</dbReference>
<dbReference type="Pfam" id="PF00400">
    <property type="entry name" value="WD40"/>
    <property type="match status" value="3"/>
</dbReference>
<feature type="compositionally biased region" description="Acidic residues" evidence="4">
    <location>
        <begin position="871"/>
        <end position="892"/>
    </location>
</feature>
<evidence type="ECO:0000256" key="1">
    <source>
        <dbReference type="ARBA" id="ARBA00022574"/>
    </source>
</evidence>
<dbReference type="Proteomes" id="UP000002009">
    <property type="component" value="Chromosome 3"/>
</dbReference>
<feature type="compositionally biased region" description="Basic and acidic residues" evidence="4">
    <location>
        <begin position="286"/>
        <end position="302"/>
    </location>
</feature>
<keyword evidence="1 3" id="KW-0853">WD repeat</keyword>
<feature type="repeat" description="WD" evidence="3">
    <location>
        <begin position="306"/>
        <end position="339"/>
    </location>
</feature>
<proteinExistence type="predicted"/>
<dbReference type="InterPro" id="IPR015943">
    <property type="entry name" value="WD40/YVTN_repeat-like_dom_sf"/>
</dbReference>
<feature type="region of interest" description="Disordered" evidence="4">
    <location>
        <begin position="838"/>
        <end position="899"/>
    </location>
</feature>
<keyword evidence="2" id="KW-0677">Repeat</keyword>
<evidence type="ECO:0000256" key="3">
    <source>
        <dbReference type="PROSITE-ProRule" id="PRU00221"/>
    </source>
</evidence>
<feature type="region of interest" description="Disordered" evidence="4">
    <location>
        <begin position="128"/>
        <end position="157"/>
    </location>
</feature>
<evidence type="ECO:0000313" key="6">
    <source>
        <dbReference type="Proteomes" id="UP000002009"/>
    </source>
</evidence>
<feature type="compositionally biased region" description="Acidic residues" evidence="4">
    <location>
        <begin position="271"/>
        <end position="285"/>
    </location>
</feature>
<dbReference type="InterPro" id="IPR001680">
    <property type="entry name" value="WD40_rpt"/>
</dbReference>